<dbReference type="Proteomes" id="UP001302676">
    <property type="component" value="Unassembled WGS sequence"/>
</dbReference>
<evidence type="ECO:0000313" key="3">
    <source>
        <dbReference type="EMBL" id="KAK4139561.1"/>
    </source>
</evidence>
<dbReference type="GeneID" id="87818889"/>
<gene>
    <name evidence="3" type="ORF">C8A04DRAFT_32949</name>
</gene>
<keyword evidence="2" id="KW-0812">Transmembrane</keyword>
<organism evidence="3 4">
    <name type="scientific">Dichotomopilus funicola</name>
    <dbReference type="NCBI Taxonomy" id="1934379"/>
    <lineage>
        <taxon>Eukaryota</taxon>
        <taxon>Fungi</taxon>
        <taxon>Dikarya</taxon>
        <taxon>Ascomycota</taxon>
        <taxon>Pezizomycotina</taxon>
        <taxon>Sordariomycetes</taxon>
        <taxon>Sordariomycetidae</taxon>
        <taxon>Sordariales</taxon>
        <taxon>Chaetomiaceae</taxon>
        <taxon>Dichotomopilus</taxon>
    </lineage>
</organism>
<sequence length="241" mass="25012">MDPHHVQPGQPAPYHHLADAHQEKAAQFQYQQPVYEQYGAQEPPRGAAAEPTILNITRGVALAAIGVVIFLLVTVIGLSAGLGVSQRDLHQAQSDLGVAQSALSSASAALATAMIAPSSTTSTGPSSTSASATPTVTPDQIDCPKVNGTFYTASTGGKQFKRLCGVDYGGQGEAVDIGHVDTRNLDGCIDACAARSNCTGAGWGVIKGDKGPLHSCWMKTNLTKSHNATSDWAFAVLVKDN</sequence>
<evidence type="ECO:0008006" key="5">
    <source>
        <dbReference type="Google" id="ProtNLM"/>
    </source>
</evidence>
<keyword evidence="2" id="KW-1133">Transmembrane helix</keyword>
<evidence type="ECO:0000313" key="4">
    <source>
        <dbReference type="Proteomes" id="UP001302676"/>
    </source>
</evidence>
<comment type="caution">
    <text evidence="3">The sequence shown here is derived from an EMBL/GenBank/DDBJ whole genome shotgun (WGS) entry which is preliminary data.</text>
</comment>
<proteinExistence type="predicted"/>
<feature type="transmembrane region" description="Helical" evidence="2">
    <location>
        <begin position="60"/>
        <end position="84"/>
    </location>
</feature>
<dbReference type="AlphaFoldDB" id="A0AAN6UXB3"/>
<feature type="region of interest" description="Disordered" evidence="1">
    <location>
        <begin position="117"/>
        <end position="138"/>
    </location>
</feature>
<evidence type="ECO:0000256" key="1">
    <source>
        <dbReference type="SAM" id="MobiDB-lite"/>
    </source>
</evidence>
<keyword evidence="2" id="KW-0472">Membrane</keyword>
<protein>
    <recommendedName>
        <fullName evidence="5">Apple domain-containing protein</fullName>
    </recommendedName>
</protein>
<keyword evidence="4" id="KW-1185">Reference proteome</keyword>
<reference evidence="3" key="1">
    <citation type="journal article" date="2023" name="Mol. Phylogenet. Evol.">
        <title>Genome-scale phylogeny and comparative genomics of the fungal order Sordariales.</title>
        <authorList>
            <person name="Hensen N."/>
            <person name="Bonometti L."/>
            <person name="Westerberg I."/>
            <person name="Brannstrom I.O."/>
            <person name="Guillou S."/>
            <person name="Cros-Aarteil S."/>
            <person name="Calhoun S."/>
            <person name="Haridas S."/>
            <person name="Kuo A."/>
            <person name="Mondo S."/>
            <person name="Pangilinan J."/>
            <person name="Riley R."/>
            <person name="LaButti K."/>
            <person name="Andreopoulos B."/>
            <person name="Lipzen A."/>
            <person name="Chen C."/>
            <person name="Yan M."/>
            <person name="Daum C."/>
            <person name="Ng V."/>
            <person name="Clum A."/>
            <person name="Steindorff A."/>
            <person name="Ohm R.A."/>
            <person name="Martin F."/>
            <person name="Silar P."/>
            <person name="Natvig D.O."/>
            <person name="Lalanne C."/>
            <person name="Gautier V."/>
            <person name="Ament-Velasquez S.L."/>
            <person name="Kruys A."/>
            <person name="Hutchinson M.I."/>
            <person name="Powell A.J."/>
            <person name="Barry K."/>
            <person name="Miller A.N."/>
            <person name="Grigoriev I.V."/>
            <person name="Debuchy R."/>
            <person name="Gladieux P."/>
            <person name="Hiltunen Thoren M."/>
            <person name="Johannesson H."/>
        </authorList>
    </citation>
    <scope>NUCLEOTIDE SEQUENCE</scope>
    <source>
        <strain evidence="3">CBS 141.50</strain>
    </source>
</reference>
<accession>A0AAN6UXB3</accession>
<reference evidence="3" key="2">
    <citation type="submission" date="2023-05" db="EMBL/GenBank/DDBJ databases">
        <authorList>
            <consortium name="Lawrence Berkeley National Laboratory"/>
            <person name="Steindorff A."/>
            <person name="Hensen N."/>
            <person name="Bonometti L."/>
            <person name="Westerberg I."/>
            <person name="Brannstrom I.O."/>
            <person name="Guillou S."/>
            <person name="Cros-Aarteil S."/>
            <person name="Calhoun S."/>
            <person name="Haridas S."/>
            <person name="Kuo A."/>
            <person name="Mondo S."/>
            <person name="Pangilinan J."/>
            <person name="Riley R."/>
            <person name="Labutti K."/>
            <person name="Andreopoulos B."/>
            <person name="Lipzen A."/>
            <person name="Chen C."/>
            <person name="Yanf M."/>
            <person name="Daum C."/>
            <person name="Ng V."/>
            <person name="Clum A."/>
            <person name="Ohm R."/>
            <person name="Martin F."/>
            <person name="Silar P."/>
            <person name="Natvig D."/>
            <person name="Lalanne C."/>
            <person name="Gautier V."/>
            <person name="Ament-Velasquez S.L."/>
            <person name="Kruys A."/>
            <person name="Hutchinson M.I."/>
            <person name="Powell A.J."/>
            <person name="Barry K."/>
            <person name="Miller A.N."/>
            <person name="Grigoriev I.V."/>
            <person name="Debuchy R."/>
            <person name="Gladieux P."/>
            <person name="Thoren M.H."/>
            <person name="Johannesson H."/>
        </authorList>
    </citation>
    <scope>NUCLEOTIDE SEQUENCE</scope>
    <source>
        <strain evidence="3">CBS 141.50</strain>
    </source>
</reference>
<dbReference type="EMBL" id="MU853658">
    <property type="protein sequence ID" value="KAK4139561.1"/>
    <property type="molecule type" value="Genomic_DNA"/>
</dbReference>
<name>A0AAN6UXB3_9PEZI</name>
<dbReference type="RefSeq" id="XP_062632932.1">
    <property type="nucleotide sequence ID" value="XM_062782276.1"/>
</dbReference>
<evidence type="ECO:0000256" key="2">
    <source>
        <dbReference type="SAM" id="Phobius"/>
    </source>
</evidence>